<sequence>MEQHASVASLVIVILAAFITPILLHRLKLNFIPVVVAEILVGLLLGKSGFNLVTQDMWLGTLSTLGFIFLMFLSGVEIDFSAFKGSQKRETLPNGKLEPNRFLVAIVIFSGIFVVSLGLSYLFVLFGLIHNAFLMTLIISTISLGVVVPTLKEEHLMNTGIGQIILLIAVIADLATMILLSVFVSLNDKAQGNMWLLLILFVAGVILYFVGKRFQDRKIFEKMSAGTIQIGTRAVFTLIILLVALSESVGAENILGAFLAGVLVSLLSPNQEMIHKLDSFGYGFLIPIFFVMVGVDLDLWTLLSDKKMLLLIPLLMIAFLISKFIPVYALKKWYDSKTVIASAFLLTSTLSLVIAAAKIAERLDIITNEISGTLILVAVITCVITPIFFKKYFPKENAEPTKIRVAFVGANQLTLPVSRELESSLYSPILYHTKMEKSDKQISDSLFEVHEIDNYHMDTLITEGLFTADIAVFSTGDEEMNAMLAIAAKDQGVDRVITLVESPDLEENLIDHDVEIFSAMLSNKTLLRGLIESPNLINILTNQETSLYEIKMMNIQFDGMTLREFPFTGDIIFVRIFRGKDSIVPHGDTELLMNDRLIVTGSKKYVDELKRELEFCEVC</sequence>
<dbReference type="GO" id="GO:0015297">
    <property type="term" value="F:antiporter activity"/>
    <property type="evidence" value="ECO:0007669"/>
    <property type="project" value="UniProtKB-KW"/>
</dbReference>
<feature type="transmembrane region" description="Helical" evidence="9">
    <location>
        <begin position="372"/>
        <end position="389"/>
    </location>
</feature>
<dbReference type="InterPro" id="IPR006037">
    <property type="entry name" value="RCK_C"/>
</dbReference>
<keyword evidence="4" id="KW-0050">Antiport</keyword>
<feature type="transmembrane region" description="Helical" evidence="9">
    <location>
        <begin position="339"/>
        <end position="360"/>
    </location>
</feature>
<evidence type="ECO:0000313" key="11">
    <source>
        <dbReference type="EMBL" id="RLQ97170.1"/>
    </source>
</evidence>
<evidence type="ECO:0000259" key="10">
    <source>
        <dbReference type="PROSITE" id="PS51202"/>
    </source>
</evidence>
<dbReference type="GO" id="GO:0016020">
    <property type="term" value="C:membrane"/>
    <property type="evidence" value="ECO:0007669"/>
    <property type="project" value="UniProtKB-SubCell"/>
</dbReference>
<keyword evidence="7" id="KW-0406">Ion transport</keyword>
<dbReference type="Gene3D" id="3.30.70.1450">
    <property type="entry name" value="Regulator of K+ conductance, C-terminal domain"/>
    <property type="match status" value="1"/>
</dbReference>
<comment type="caution">
    <text evidence="11">The sequence shown here is derived from an EMBL/GenBank/DDBJ whole genome shotgun (WGS) entry which is preliminary data.</text>
</comment>
<accession>A0A3L7K2X7</accession>
<proteinExistence type="inferred from homology"/>
<keyword evidence="5 9" id="KW-0812">Transmembrane</keyword>
<evidence type="ECO:0000313" key="12">
    <source>
        <dbReference type="Proteomes" id="UP000276770"/>
    </source>
</evidence>
<evidence type="ECO:0000256" key="6">
    <source>
        <dbReference type="ARBA" id="ARBA00022989"/>
    </source>
</evidence>
<keyword evidence="6 9" id="KW-1133">Transmembrane helix</keyword>
<evidence type="ECO:0000256" key="9">
    <source>
        <dbReference type="SAM" id="Phobius"/>
    </source>
</evidence>
<evidence type="ECO:0000256" key="1">
    <source>
        <dbReference type="ARBA" id="ARBA00004141"/>
    </source>
</evidence>
<feature type="transmembrane region" description="Helical" evidence="9">
    <location>
        <begin position="62"/>
        <end position="82"/>
    </location>
</feature>
<comment type="similarity">
    <text evidence="2">Belongs to the monovalent cation:proton antiporter 2 (CPA2) transporter (TC 2.A.37) family.</text>
</comment>
<dbReference type="Pfam" id="PF02080">
    <property type="entry name" value="TrkA_C"/>
    <property type="match status" value="1"/>
</dbReference>
<evidence type="ECO:0000256" key="5">
    <source>
        <dbReference type="ARBA" id="ARBA00022692"/>
    </source>
</evidence>
<comment type="subcellular location">
    <subcellularLocation>
        <location evidence="1">Membrane</location>
        <topology evidence="1">Multi-pass membrane protein</topology>
    </subcellularLocation>
</comment>
<feature type="transmembrane region" description="Helical" evidence="9">
    <location>
        <begin position="31"/>
        <end position="50"/>
    </location>
</feature>
<evidence type="ECO:0000256" key="7">
    <source>
        <dbReference type="ARBA" id="ARBA00023065"/>
    </source>
</evidence>
<name>A0A3L7K2X7_9BACI</name>
<organism evidence="11 12">
    <name type="scientific">Falsibacillus albus</name>
    <dbReference type="NCBI Taxonomy" id="2478915"/>
    <lineage>
        <taxon>Bacteria</taxon>
        <taxon>Bacillati</taxon>
        <taxon>Bacillota</taxon>
        <taxon>Bacilli</taxon>
        <taxon>Bacillales</taxon>
        <taxon>Bacillaceae</taxon>
        <taxon>Falsibacillus</taxon>
    </lineage>
</organism>
<dbReference type="Pfam" id="PF02254">
    <property type="entry name" value="TrkA_N"/>
    <property type="match status" value="1"/>
</dbReference>
<dbReference type="Gene3D" id="3.40.50.720">
    <property type="entry name" value="NAD(P)-binding Rossmann-like Domain"/>
    <property type="match status" value="1"/>
</dbReference>
<dbReference type="SUPFAM" id="SSF51735">
    <property type="entry name" value="NAD(P)-binding Rossmann-fold domains"/>
    <property type="match status" value="1"/>
</dbReference>
<keyword evidence="8 9" id="KW-0472">Membrane</keyword>
<keyword evidence="12" id="KW-1185">Reference proteome</keyword>
<feature type="transmembrane region" description="Helical" evidence="9">
    <location>
        <begin position="6"/>
        <end position="24"/>
    </location>
</feature>
<reference evidence="11 12" key="1">
    <citation type="submission" date="2018-10" db="EMBL/GenBank/DDBJ databases">
        <title>Falsibacillus sp. genome draft.</title>
        <authorList>
            <person name="Shi S."/>
        </authorList>
    </citation>
    <scope>NUCLEOTIDE SEQUENCE [LARGE SCALE GENOMIC DNA]</scope>
    <source>
        <strain evidence="11 12">GY 10110</strain>
    </source>
</reference>
<evidence type="ECO:0000256" key="4">
    <source>
        <dbReference type="ARBA" id="ARBA00022449"/>
    </source>
</evidence>
<feature type="transmembrane region" description="Helical" evidence="9">
    <location>
        <begin position="132"/>
        <end position="152"/>
    </location>
</feature>
<evidence type="ECO:0000256" key="2">
    <source>
        <dbReference type="ARBA" id="ARBA00005551"/>
    </source>
</evidence>
<evidence type="ECO:0000256" key="8">
    <source>
        <dbReference type="ARBA" id="ARBA00023136"/>
    </source>
</evidence>
<dbReference type="RefSeq" id="WP_121679120.1">
    <property type="nucleotide sequence ID" value="NZ_RCVZ01000002.1"/>
</dbReference>
<dbReference type="Gene3D" id="1.20.1530.20">
    <property type="match status" value="1"/>
</dbReference>
<dbReference type="PROSITE" id="PS51202">
    <property type="entry name" value="RCK_C"/>
    <property type="match status" value="1"/>
</dbReference>
<dbReference type="Pfam" id="PF00999">
    <property type="entry name" value="Na_H_Exchanger"/>
    <property type="match status" value="1"/>
</dbReference>
<evidence type="ECO:0000256" key="3">
    <source>
        <dbReference type="ARBA" id="ARBA00022448"/>
    </source>
</evidence>
<dbReference type="SUPFAM" id="SSF116726">
    <property type="entry name" value="TrkA C-terminal domain-like"/>
    <property type="match status" value="1"/>
</dbReference>
<dbReference type="InterPro" id="IPR036721">
    <property type="entry name" value="RCK_C_sf"/>
</dbReference>
<feature type="transmembrane region" description="Helical" evidence="9">
    <location>
        <begin position="309"/>
        <end position="330"/>
    </location>
</feature>
<feature type="transmembrane region" description="Helical" evidence="9">
    <location>
        <begin position="164"/>
        <end position="186"/>
    </location>
</feature>
<gene>
    <name evidence="11" type="ORF">D9X91_03180</name>
</gene>
<dbReference type="InterPro" id="IPR036291">
    <property type="entry name" value="NAD(P)-bd_dom_sf"/>
</dbReference>
<feature type="transmembrane region" description="Helical" evidence="9">
    <location>
        <begin position="280"/>
        <end position="303"/>
    </location>
</feature>
<dbReference type="GO" id="GO:0006813">
    <property type="term" value="P:potassium ion transport"/>
    <property type="evidence" value="ECO:0007669"/>
    <property type="project" value="InterPro"/>
</dbReference>
<keyword evidence="3" id="KW-0813">Transport</keyword>
<dbReference type="OrthoDB" id="9793589at2"/>
<dbReference type="InterPro" id="IPR006153">
    <property type="entry name" value="Cation/H_exchanger_TM"/>
</dbReference>
<dbReference type="AlphaFoldDB" id="A0A3L7K2X7"/>
<feature type="transmembrane region" description="Helical" evidence="9">
    <location>
        <begin position="192"/>
        <end position="211"/>
    </location>
</feature>
<dbReference type="PANTHER" id="PTHR43562">
    <property type="entry name" value="NAPA-TYPE SODIUM/HYDROGEN ANTIPORTER"/>
    <property type="match status" value="1"/>
</dbReference>
<dbReference type="Proteomes" id="UP000276770">
    <property type="component" value="Unassembled WGS sequence"/>
</dbReference>
<dbReference type="GO" id="GO:0008324">
    <property type="term" value="F:monoatomic cation transmembrane transporter activity"/>
    <property type="evidence" value="ECO:0007669"/>
    <property type="project" value="InterPro"/>
</dbReference>
<feature type="transmembrane region" description="Helical" evidence="9">
    <location>
        <begin position="102"/>
        <end position="126"/>
    </location>
</feature>
<feature type="domain" description="RCK C-terminal" evidence="10">
    <location>
        <begin position="534"/>
        <end position="615"/>
    </location>
</feature>
<protein>
    <submittedName>
        <fullName evidence="11">Sodium:proton antiporter</fullName>
    </submittedName>
</protein>
<dbReference type="PANTHER" id="PTHR43562:SF1">
    <property type="entry name" value="NA(+)_H(+) ANTIPORTER YJBQ-RELATED"/>
    <property type="match status" value="1"/>
</dbReference>
<dbReference type="EMBL" id="RCVZ01000002">
    <property type="protein sequence ID" value="RLQ97170.1"/>
    <property type="molecule type" value="Genomic_DNA"/>
</dbReference>
<dbReference type="InterPro" id="IPR038770">
    <property type="entry name" value="Na+/solute_symporter_sf"/>
</dbReference>
<dbReference type="GO" id="GO:1902600">
    <property type="term" value="P:proton transmembrane transport"/>
    <property type="evidence" value="ECO:0007669"/>
    <property type="project" value="InterPro"/>
</dbReference>
<dbReference type="InterPro" id="IPR003148">
    <property type="entry name" value="RCK_N"/>
</dbReference>